<dbReference type="PANTHER" id="PTHR14969">
    <property type="entry name" value="SPHINGOSINE-1-PHOSPHATE PHOSPHOHYDROLASE"/>
    <property type="match status" value="1"/>
</dbReference>
<dbReference type="Pfam" id="PF01569">
    <property type="entry name" value="PAP2"/>
    <property type="match status" value="1"/>
</dbReference>
<reference evidence="3" key="1">
    <citation type="submission" date="2020-02" db="EMBL/GenBank/DDBJ databases">
        <authorList>
            <person name="Meier V. D."/>
        </authorList>
    </citation>
    <scope>NUCLEOTIDE SEQUENCE</scope>
    <source>
        <strain evidence="3">AVDCRST_MAG89</strain>
    </source>
</reference>
<dbReference type="AlphaFoldDB" id="A0A6J4MVC9"/>
<evidence type="ECO:0000259" key="2">
    <source>
        <dbReference type="SMART" id="SM00014"/>
    </source>
</evidence>
<organism evidence="3">
    <name type="scientific">uncultured Gemmatimonadota bacterium</name>
    <dbReference type="NCBI Taxonomy" id="203437"/>
    <lineage>
        <taxon>Bacteria</taxon>
        <taxon>Pseudomonadati</taxon>
        <taxon>Gemmatimonadota</taxon>
        <taxon>environmental samples</taxon>
    </lineage>
</organism>
<accession>A0A6J4MVC9</accession>
<dbReference type="InterPro" id="IPR036938">
    <property type="entry name" value="PAP2/HPO_sf"/>
</dbReference>
<feature type="transmembrane region" description="Helical" evidence="1">
    <location>
        <begin position="122"/>
        <end position="139"/>
    </location>
</feature>
<dbReference type="Gene3D" id="1.20.144.10">
    <property type="entry name" value="Phosphatidic acid phosphatase type 2/haloperoxidase"/>
    <property type="match status" value="1"/>
</dbReference>
<feature type="transmembrane region" description="Helical" evidence="1">
    <location>
        <begin position="145"/>
        <end position="165"/>
    </location>
</feature>
<dbReference type="SMART" id="SM00014">
    <property type="entry name" value="acidPPc"/>
    <property type="match status" value="1"/>
</dbReference>
<sequence>MPPIVSDLFQPEPIAWVQRLFGPGHPEWFWILSELGTPWGVAFVLALALVLWGRADAYAVAGVVVLNALASLALNLLFDVPRPSHPSIIRYEIIKIGSFPSGHVLLATLLWGVLYVRRRVPIWVPGGVVLLASLSRMYLGVHYLADVMCAALIGALLLAAYRPAWRRLESGLAKRPFGVFMAVGLLGVAAIAAGLVAGLVGSGPYEREALGVVLGGVPALLLEHRLVRYAPTPAGRAAAVGAVLAGIVPLALIHRIAAKDAHWAGLLLIALAMLWSLLAVPAILRRLRPAAPLVYDSGSVHT</sequence>
<feature type="transmembrane region" description="Helical" evidence="1">
    <location>
        <begin position="263"/>
        <end position="284"/>
    </location>
</feature>
<evidence type="ECO:0000256" key="1">
    <source>
        <dbReference type="SAM" id="Phobius"/>
    </source>
</evidence>
<feature type="transmembrane region" description="Helical" evidence="1">
    <location>
        <begin position="239"/>
        <end position="257"/>
    </location>
</feature>
<feature type="transmembrane region" description="Helical" evidence="1">
    <location>
        <begin position="28"/>
        <end position="51"/>
    </location>
</feature>
<dbReference type="InterPro" id="IPR000326">
    <property type="entry name" value="PAP2/HPO"/>
</dbReference>
<proteinExistence type="predicted"/>
<dbReference type="PANTHER" id="PTHR14969:SF13">
    <property type="entry name" value="AT30094P"/>
    <property type="match status" value="1"/>
</dbReference>
<feature type="transmembrane region" description="Helical" evidence="1">
    <location>
        <begin position="58"/>
        <end position="78"/>
    </location>
</feature>
<dbReference type="EMBL" id="CADCTV010000942">
    <property type="protein sequence ID" value="CAA9369870.1"/>
    <property type="molecule type" value="Genomic_DNA"/>
</dbReference>
<keyword evidence="1" id="KW-0812">Transmembrane</keyword>
<feature type="transmembrane region" description="Helical" evidence="1">
    <location>
        <begin position="98"/>
        <end position="115"/>
    </location>
</feature>
<gene>
    <name evidence="3" type="ORF">AVDCRST_MAG89-4491</name>
</gene>
<keyword evidence="1" id="KW-0472">Membrane</keyword>
<feature type="transmembrane region" description="Helical" evidence="1">
    <location>
        <begin position="177"/>
        <end position="197"/>
    </location>
</feature>
<name>A0A6J4MVC9_9BACT</name>
<protein>
    <recommendedName>
        <fullName evidence="2">Phosphatidic acid phosphatase type 2/haloperoxidase domain-containing protein</fullName>
    </recommendedName>
</protein>
<keyword evidence="1" id="KW-1133">Transmembrane helix</keyword>
<dbReference type="SUPFAM" id="SSF48317">
    <property type="entry name" value="Acid phosphatase/Vanadium-dependent haloperoxidase"/>
    <property type="match status" value="1"/>
</dbReference>
<feature type="domain" description="Phosphatidic acid phosphatase type 2/haloperoxidase" evidence="2">
    <location>
        <begin position="56"/>
        <end position="162"/>
    </location>
</feature>
<evidence type="ECO:0000313" key="3">
    <source>
        <dbReference type="EMBL" id="CAA9369870.1"/>
    </source>
</evidence>